<proteinExistence type="predicted"/>
<evidence type="ECO:0000313" key="4">
    <source>
        <dbReference type="Proteomes" id="UP000499080"/>
    </source>
</evidence>
<dbReference type="AlphaFoldDB" id="A0A4Y2S1T0"/>
<protein>
    <submittedName>
        <fullName evidence="2">Uncharacterized protein</fullName>
    </submittedName>
</protein>
<organism evidence="2 4">
    <name type="scientific">Araneus ventricosus</name>
    <name type="common">Orbweaver spider</name>
    <name type="synonym">Epeira ventricosa</name>
    <dbReference type="NCBI Taxonomy" id="182803"/>
    <lineage>
        <taxon>Eukaryota</taxon>
        <taxon>Metazoa</taxon>
        <taxon>Ecdysozoa</taxon>
        <taxon>Arthropoda</taxon>
        <taxon>Chelicerata</taxon>
        <taxon>Arachnida</taxon>
        <taxon>Araneae</taxon>
        <taxon>Araneomorphae</taxon>
        <taxon>Entelegynae</taxon>
        <taxon>Araneoidea</taxon>
        <taxon>Araneidae</taxon>
        <taxon>Araneus</taxon>
    </lineage>
</organism>
<feature type="compositionally biased region" description="Polar residues" evidence="1">
    <location>
        <begin position="73"/>
        <end position="91"/>
    </location>
</feature>
<evidence type="ECO:0000256" key="1">
    <source>
        <dbReference type="SAM" id="MobiDB-lite"/>
    </source>
</evidence>
<dbReference type="EMBL" id="BGPR01019437">
    <property type="protein sequence ID" value="GBN81919.1"/>
    <property type="molecule type" value="Genomic_DNA"/>
</dbReference>
<feature type="region of interest" description="Disordered" evidence="1">
    <location>
        <begin position="39"/>
        <end position="91"/>
    </location>
</feature>
<feature type="region of interest" description="Disordered" evidence="1">
    <location>
        <begin position="1"/>
        <end position="21"/>
    </location>
</feature>
<evidence type="ECO:0000313" key="2">
    <source>
        <dbReference type="EMBL" id="GBN81917.1"/>
    </source>
</evidence>
<sequence>MTRTTLEMAPPLQTSTPHQQEDVWPLGMIWCATGPIHGGASVESGFEPVTLWPQSRDLTTRPQRPEETEEVNNSDNNTPFARQRSSIQLLH</sequence>
<comment type="caution">
    <text evidence="2">The sequence shown here is derived from an EMBL/GenBank/DDBJ whole genome shotgun (WGS) entry which is preliminary data.</text>
</comment>
<reference evidence="2 4" key="1">
    <citation type="journal article" date="2019" name="Sci. Rep.">
        <title>Orb-weaving spider Araneus ventricosus genome elucidates the spidroin gene catalogue.</title>
        <authorList>
            <person name="Kono N."/>
            <person name="Nakamura H."/>
            <person name="Ohtoshi R."/>
            <person name="Moran D.A.P."/>
            <person name="Shinohara A."/>
            <person name="Yoshida Y."/>
            <person name="Fujiwara M."/>
            <person name="Mori M."/>
            <person name="Tomita M."/>
            <person name="Arakawa K."/>
        </authorList>
    </citation>
    <scope>NUCLEOTIDE SEQUENCE [LARGE SCALE GENOMIC DNA]</scope>
</reference>
<keyword evidence="4" id="KW-1185">Reference proteome</keyword>
<gene>
    <name evidence="3" type="ORF">AVEN_157346_1</name>
    <name evidence="2" type="ORF">AVEN_69707_1</name>
</gene>
<name>A0A4Y2S1T0_ARAVE</name>
<evidence type="ECO:0000313" key="3">
    <source>
        <dbReference type="EMBL" id="GBN81919.1"/>
    </source>
</evidence>
<dbReference type="EMBL" id="BGPR01019435">
    <property type="protein sequence ID" value="GBN81917.1"/>
    <property type="molecule type" value="Genomic_DNA"/>
</dbReference>
<dbReference type="Proteomes" id="UP000499080">
    <property type="component" value="Unassembled WGS sequence"/>
</dbReference>
<accession>A0A4Y2S1T0</accession>